<dbReference type="Pfam" id="PF19054">
    <property type="entry name" value="DUF5753"/>
    <property type="match status" value="1"/>
</dbReference>
<gene>
    <name evidence="2" type="ORF">D0Z67_00965</name>
</gene>
<sequence length="287" mass="32010">MRYLQNEAAPGAARKVLGNALRLSRECAGLSLGEAAGRLGVSSSKVSRIESGMHSPKERELPEFFGTYGITTPEEQGNLRELAAAAHRPTWWQPWSTVTPKYLQAVVSFEDMADRVRSFEPTYLHGLLQTPEYARALIERGRGSASTYDELVRFRAKRQEQFAASDKKLLCVVDEATLARSVGSAAIMRGQLQHLIDLTHNPRIQLRLAPLYDFDVHVELGPTTIFDFAGRLLPTIVFTEGYDGGLVIEDEAMVDRRVKAFDALAANSLDSHAMRRRLKAMLTTSRY</sequence>
<dbReference type="InterPro" id="IPR043917">
    <property type="entry name" value="DUF5753"/>
</dbReference>
<reference evidence="2 3" key="1">
    <citation type="submission" date="2018-08" db="EMBL/GenBank/DDBJ databases">
        <title>The complete genome sequence of Streptomyces seoulensis, a pioneer strain for nickel superoxide dismutase discovery.</title>
        <authorList>
            <person name="Shin J."/>
            <person name="Lee J.-S."/>
            <person name="Lee E.-J."/>
            <person name="Youn H.-D."/>
        </authorList>
    </citation>
    <scope>NUCLEOTIDE SEQUENCE [LARGE SCALE GENOMIC DNA]</scope>
    <source>
        <strain evidence="2 3">KCTC 9819</strain>
    </source>
</reference>
<dbReference type="InterPro" id="IPR001387">
    <property type="entry name" value="Cro/C1-type_HTH"/>
</dbReference>
<dbReference type="SUPFAM" id="SSF47413">
    <property type="entry name" value="lambda repressor-like DNA-binding domains"/>
    <property type="match status" value="1"/>
</dbReference>
<dbReference type="CDD" id="cd00093">
    <property type="entry name" value="HTH_XRE"/>
    <property type="match status" value="1"/>
</dbReference>
<organism evidence="2 3">
    <name type="scientific">Streptomyces seoulensis</name>
    <dbReference type="NCBI Taxonomy" id="73044"/>
    <lineage>
        <taxon>Bacteria</taxon>
        <taxon>Bacillati</taxon>
        <taxon>Actinomycetota</taxon>
        <taxon>Actinomycetes</taxon>
        <taxon>Kitasatosporales</taxon>
        <taxon>Streptomycetaceae</taxon>
        <taxon>Streptomyces</taxon>
    </lineage>
</organism>
<dbReference type="Pfam" id="PF13560">
    <property type="entry name" value="HTH_31"/>
    <property type="match status" value="1"/>
</dbReference>
<dbReference type="OrthoDB" id="4314786at2"/>
<evidence type="ECO:0000259" key="1">
    <source>
        <dbReference type="PROSITE" id="PS50943"/>
    </source>
</evidence>
<protein>
    <submittedName>
        <fullName evidence="2">XRE family transcriptional regulator</fullName>
    </submittedName>
</protein>
<keyword evidence="3" id="KW-1185">Reference proteome</keyword>
<proteinExistence type="predicted"/>
<dbReference type="Proteomes" id="UP000292547">
    <property type="component" value="Chromosome"/>
</dbReference>
<dbReference type="KEGG" id="sseo:D0Z67_00965"/>
<dbReference type="STRING" id="73044.GCA_000725795_02296"/>
<evidence type="ECO:0000313" key="2">
    <source>
        <dbReference type="EMBL" id="QBJ93930.1"/>
    </source>
</evidence>
<dbReference type="PROSITE" id="PS50943">
    <property type="entry name" value="HTH_CROC1"/>
    <property type="match status" value="1"/>
</dbReference>
<dbReference type="InterPro" id="IPR010982">
    <property type="entry name" value="Lambda_DNA-bd_dom_sf"/>
</dbReference>
<dbReference type="SMART" id="SM00530">
    <property type="entry name" value="HTH_XRE"/>
    <property type="match status" value="1"/>
</dbReference>
<feature type="domain" description="HTH cro/C1-type" evidence="1">
    <location>
        <begin position="21"/>
        <end position="76"/>
    </location>
</feature>
<dbReference type="AlphaFoldDB" id="A0A4P6U241"/>
<dbReference type="Gene3D" id="1.10.260.40">
    <property type="entry name" value="lambda repressor-like DNA-binding domains"/>
    <property type="match status" value="1"/>
</dbReference>
<accession>A0A4P6U241</accession>
<name>A0A4P6U241_STRSO</name>
<dbReference type="GO" id="GO:0003677">
    <property type="term" value="F:DNA binding"/>
    <property type="evidence" value="ECO:0007669"/>
    <property type="project" value="InterPro"/>
</dbReference>
<dbReference type="EMBL" id="CP032229">
    <property type="protein sequence ID" value="QBJ93930.1"/>
    <property type="molecule type" value="Genomic_DNA"/>
</dbReference>
<evidence type="ECO:0000313" key="3">
    <source>
        <dbReference type="Proteomes" id="UP000292547"/>
    </source>
</evidence>